<dbReference type="HAMAP" id="MF_00179">
    <property type="entry name" value="RibA"/>
    <property type="match status" value="1"/>
</dbReference>
<keyword evidence="22" id="KW-1185">Reference proteome</keyword>
<dbReference type="NCBIfam" id="TIGR00506">
    <property type="entry name" value="ribB"/>
    <property type="match status" value="1"/>
</dbReference>
<comment type="cofactor">
    <cofactor evidence="18">
        <name>Zn(2+)</name>
        <dbReference type="ChEBI" id="CHEBI:29105"/>
    </cofactor>
    <text evidence="18">Binds 1 zinc ion per subunit.</text>
</comment>
<feature type="binding site" evidence="18">
    <location>
        <position position="271"/>
    </location>
    <ligand>
        <name>GTP</name>
        <dbReference type="ChEBI" id="CHEBI:37565"/>
    </ligand>
</feature>
<feature type="region of interest" description="GTP cyclohydrolase II" evidence="18">
    <location>
        <begin position="201"/>
        <end position="394"/>
    </location>
</feature>
<dbReference type="FunFam" id="3.40.50.10990:FF:000002">
    <property type="entry name" value="GTP cyclohydrolase-2"/>
    <property type="match status" value="1"/>
</dbReference>
<keyword evidence="12 18" id="KW-0460">Magnesium</keyword>
<dbReference type="InterPro" id="IPR016299">
    <property type="entry name" value="Riboflavin_synth_RibBA"/>
</dbReference>
<organism evidence="20">
    <name type="scientific">Staphylococcus hominis</name>
    <dbReference type="NCBI Taxonomy" id="1290"/>
    <lineage>
        <taxon>Bacteria</taxon>
        <taxon>Bacillati</taxon>
        <taxon>Bacillota</taxon>
        <taxon>Bacilli</taxon>
        <taxon>Bacillales</taxon>
        <taxon>Staphylococcaceae</taxon>
        <taxon>Staphylococcus</taxon>
    </lineage>
</organism>
<dbReference type="InterPro" id="IPR036144">
    <property type="entry name" value="RibA-like_sf"/>
</dbReference>
<feature type="binding site" evidence="18">
    <location>
        <position position="268"/>
    </location>
    <ligand>
        <name>Zn(2+)</name>
        <dbReference type="ChEBI" id="CHEBI:29105"/>
        <note>catalytic</note>
    </ligand>
</feature>
<reference evidence="21 22" key="2">
    <citation type="submission" date="2022-06" db="EMBL/GenBank/DDBJ databases">
        <title>Staphylococcus hominis ShoR14 genome sequence.</title>
        <authorList>
            <person name="Yeo C.C."/>
            <person name="Chew C.H."/>
            <person name="Che Hamzah A.M."/>
            <person name="Al-Trad E.I."/>
        </authorList>
    </citation>
    <scope>NUCLEOTIDE SEQUENCE [LARGE SCALE GENOMIC DNA]</scope>
    <source>
        <strain evidence="21 22">ShoR14</strain>
    </source>
</reference>
<feature type="active site" description="Proton acceptor; for GTP cyclohydrolase activity" evidence="18">
    <location>
        <position position="326"/>
    </location>
</feature>
<keyword evidence="15 18" id="KW-0456">Lyase</keyword>
<comment type="cofactor">
    <cofactor evidence="18">
        <name>Mg(2+)</name>
        <dbReference type="ChEBI" id="CHEBI:18420"/>
    </cofactor>
    <cofactor evidence="18">
        <name>Mn(2+)</name>
        <dbReference type="ChEBI" id="CHEBI:29035"/>
    </cofactor>
    <text evidence="18">Binds 2 divalent metal cations per subunit. Magnesium or manganese.</text>
</comment>
<dbReference type="InterPro" id="IPR000422">
    <property type="entry name" value="DHBP_synthase_RibB"/>
</dbReference>
<evidence type="ECO:0000259" key="19">
    <source>
        <dbReference type="Pfam" id="PF00925"/>
    </source>
</evidence>
<dbReference type="GO" id="GO:0008686">
    <property type="term" value="F:3,4-dihydroxy-2-butanone-4-phosphate synthase activity"/>
    <property type="evidence" value="ECO:0007669"/>
    <property type="project" value="UniProtKB-UniRule"/>
</dbReference>
<dbReference type="InterPro" id="IPR032677">
    <property type="entry name" value="GTP_cyclohydro_II"/>
</dbReference>
<dbReference type="EMBL" id="CP014567">
    <property type="protein sequence ID" value="AVI07041.1"/>
    <property type="molecule type" value="Genomic_DNA"/>
</dbReference>
<comment type="pathway">
    <text evidence="5 18">Cofactor biosynthesis; riboflavin biosynthesis; 2-hydroxy-3-oxobutyl phosphate from D-ribulose 5-phosphate: step 1/1.</text>
</comment>
<evidence type="ECO:0000256" key="7">
    <source>
        <dbReference type="ARBA" id="ARBA00022619"/>
    </source>
</evidence>
<evidence type="ECO:0000256" key="12">
    <source>
        <dbReference type="ARBA" id="ARBA00022842"/>
    </source>
</evidence>
<feature type="binding site" evidence="18">
    <location>
        <begin position="292"/>
        <end position="294"/>
    </location>
    <ligand>
        <name>GTP</name>
        <dbReference type="ChEBI" id="CHEBI:37565"/>
    </ligand>
</feature>
<feature type="active site" description="Nucleophile; for GTP cyclohydrolase activity" evidence="18">
    <location>
        <position position="328"/>
    </location>
</feature>
<keyword evidence="14 18" id="KW-0464">Manganese</keyword>
<dbReference type="EC" id="4.1.99.12" evidence="18"/>
<dbReference type="UniPathway" id="UPA00275">
    <property type="reaction ID" value="UER00399"/>
</dbReference>
<evidence type="ECO:0000256" key="1">
    <source>
        <dbReference type="ARBA" id="ARBA00000141"/>
    </source>
</evidence>
<dbReference type="SUPFAM" id="SSF55821">
    <property type="entry name" value="YrdC/RibB"/>
    <property type="match status" value="1"/>
</dbReference>
<evidence type="ECO:0000256" key="5">
    <source>
        <dbReference type="ARBA" id="ARBA00004904"/>
    </source>
</evidence>
<feature type="binding site" evidence="18">
    <location>
        <position position="28"/>
    </location>
    <ligand>
        <name>Mg(2+)</name>
        <dbReference type="ChEBI" id="CHEBI:18420"/>
        <label>1</label>
    </ligand>
</feature>
<evidence type="ECO:0000256" key="9">
    <source>
        <dbReference type="ARBA" id="ARBA00022741"/>
    </source>
</evidence>
<dbReference type="Gene3D" id="3.90.870.10">
    <property type="entry name" value="DHBP synthase"/>
    <property type="match status" value="1"/>
</dbReference>
<dbReference type="GO" id="GO:0003935">
    <property type="term" value="F:GTP cyclohydrolase II activity"/>
    <property type="evidence" value="ECO:0007669"/>
    <property type="project" value="UniProtKB-UniRule"/>
</dbReference>
<protein>
    <recommendedName>
        <fullName evidence="18">Riboflavin biosynthesis protein RibBA</fullName>
    </recommendedName>
    <domain>
        <recommendedName>
            <fullName evidence="18">3,4-dihydroxy-2-butanone 4-phosphate synthase</fullName>
            <shortName evidence="18">DHBP synthase</shortName>
            <ecNumber evidence="18">4.1.99.12</ecNumber>
        </recommendedName>
    </domain>
    <domain>
        <recommendedName>
            <fullName evidence="18">GTP cyclohydrolase-2</fullName>
            <ecNumber evidence="18">3.5.4.25</ecNumber>
        </recommendedName>
        <alternativeName>
            <fullName evidence="18">GTP cyclohydrolase II</fullName>
        </alternativeName>
    </domain>
</protein>
<dbReference type="GO" id="GO:0005525">
    <property type="term" value="F:GTP binding"/>
    <property type="evidence" value="ECO:0007669"/>
    <property type="project" value="UniProtKB-KW"/>
</dbReference>
<keyword evidence="16 18" id="KW-0511">Multifunctional enzyme</keyword>
<feature type="binding site" evidence="18">
    <location>
        <position position="255"/>
    </location>
    <ligand>
        <name>Zn(2+)</name>
        <dbReference type="ChEBI" id="CHEBI:29105"/>
        <note>catalytic</note>
    </ligand>
</feature>
<dbReference type="GO" id="GO:0000287">
    <property type="term" value="F:magnesium ion binding"/>
    <property type="evidence" value="ECO:0007669"/>
    <property type="project" value="UniProtKB-UniRule"/>
</dbReference>
<evidence type="ECO:0000256" key="18">
    <source>
        <dbReference type="HAMAP-Rule" id="MF_01283"/>
    </source>
</evidence>
<accession>A0A3S7GXN3</accession>
<evidence type="ECO:0000256" key="10">
    <source>
        <dbReference type="ARBA" id="ARBA00022801"/>
    </source>
</evidence>
<dbReference type="PANTHER" id="PTHR21327:SF18">
    <property type="entry name" value="3,4-DIHYDROXY-2-BUTANONE 4-PHOSPHATE SYNTHASE"/>
    <property type="match status" value="1"/>
</dbReference>
<feature type="binding site" evidence="18">
    <location>
        <position position="163"/>
    </location>
    <ligand>
        <name>D-ribulose 5-phosphate</name>
        <dbReference type="ChEBI" id="CHEBI:58121"/>
    </ligand>
</feature>
<dbReference type="GO" id="GO:0008270">
    <property type="term" value="F:zinc ion binding"/>
    <property type="evidence" value="ECO:0007669"/>
    <property type="project" value="UniProtKB-UniRule"/>
</dbReference>
<keyword evidence="10 18" id="KW-0378">Hydrolase</keyword>
<dbReference type="NCBIfam" id="NF001591">
    <property type="entry name" value="PRK00393.1"/>
    <property type="match status" value="1"/>
</dbReference>
<dbReference type="Pfam" id="PF00926">
    <property type="entry name" value="DHBP_synthase"/>
    <property type="match status" value="1"/>
</dbReference>
<proteinExistence type="inferred from homology"/>
<keyword evidence="11 18" id="KW-0862">Zinc</keyword>
<comment type="cofactor">
    <cofactor evidence="2">
        <name>Mn(2+)</name>
        <dbReference type="ChEBI" id="CHEBI:29035"/>
    </cofactor>
</comment>
<comment type="pathway">
    <text evidence="4 18">Cofactor biosynthesis; riboflavin biosynthesis; 5-amino-6-(D-ribitylamino)uracil from GTP: step 1/4.</text>
</comment>
<dbReference type="EC" id="3.5.4.25" evidence="18"/>
<dbReference type="EMBL" id="JAGHKT020000011">
    <property type="protein sequence ID" value="MCM5672769.1"/>
    <property type="molecule type" value="Genomic_DNA"/>
</dbReference>
<feature type="binding site" evidence="18">
    <location>
        <position position="28"/>
    </location>
    <ligand>
        <name>Mg(2+)</name>
        <dbReference type="ChEBI" id="CHEBI:18420"/>
        <label>2</label>
    </ligand>
</feature>
<dbReference type="PANTHER" id="PTHR21327">
    <property type="entry name" value="GTP CYCLOHYDROLASE II-RELATED"/>
    <property type="match status" value="1"/>
</dbReference>
<keyword evidence="7 18" id="KW-0686">Riboflavin biosynthesis</keyword>
<dbReference type="HAMAP" id="MF_01283">
    <property type="entry name" value="RibBA"/>
    <property type="match status" value="1"/>
</dbReference>
<feature type="binding site" evidence="18">
    <location>
        <position position="354"/>
    </location>
    <ligand>
        <name>GTP</name>
        <dbReference type="ChEBI" id="CHEBI:37565"/>
    </ligand>
</feature>
<comment type="catalytic activity">
    <reaction evidence="17 18">
        <text>GTP + 4 H2O = 2,5-diamino-6-hydroxy-4-(5-phosphoribosylamino)-pyrimidine + formate + 2 phosphate + 3 H(+)</text>
        <dbReference type="Rhea" id="RHEA:23704"/>
        <dbReference type="ChEBI" id="CHEBI:15377"/>
        <dbReference type="ChEBI" id="CHEBI:15378"/>
        <dbReference type="ChEBI" id="CHEBI:15740"/>
        <dbReference type="ChEBI" id="CHEBI:37565"/>
        <dbReference type="ChEBI" id="CHEBI:43474"/>
        <dbReference type="ChEBI" id="CHEBI:58614"/>
        <dbReference type="EC" id="3.5.4.25"/>
    </reaction>
</comment>
<dbReference type="GO" id="GO:0030145">
    <property type="term" value="F:manganese ion binding"/>
    <property type="evidence" value="ECO:0007669"/>
    <property type="project" value="UniProtKB-UniRule"/>
</dbReference>
<feature type="binding site" evidence="18">
    <location>
        <begin position="250"/>
        <end position="254"/>
    </location>
    <ligand>
        <name>GTP</name>
        <dbReference type="ChEBI" id="CHEBI:37565"/>
    </ligand>
</feature>
<feature type="binding site" evidence="18">
    <location>
        <position position="32"/>
    </location>
    <ligand>
        <name>D-ribulose 5-phosphate</name>
        <dbReference type="ChEBI" id="CHEBI:58121"/>
    </ligand>
</feature>
<evidence type="ECO:0000313" key="22">
    <source>
        <dbReference type="Proteomes" id="UP000665944"/>
    </source>
</evidence>
<sequence>MKFDSIEEALEALRNGDSIIVVDDEDRENEGDLIAVTQWMKDDTINYMAKEARGLICAPISSQIAERLNLKTMVDGNTDEYGTNFTVSIDHISTTTGISAFDRTATAKALINPDSKPESFHKPGHLFPLVSKEKGVLVRPGHTEAAVDLAKLTGAAPAGVICEIMNDDGTMAKGNELQQFKERHQLKMITIESLINYRRKQESEGIELKATVKMPTDIGDFKMYGFQSQYTHEDIVVLGKGEPRTTENVRLHSACLTGDIFHSQRCDCGAQLEASMKYINDHGGLIIYLPQEGRGIGLMNKLKAYELIEQGHDTVTANLALGFDEDLRDYHIAAQILKYFNVQQVNLLSNNPKKFEGLEDYGIKVADRTEIIVPETEHNHHYMETKKLKMGHLI</sequence>
<evidence type="ECO:0000313" key="21">
    <source>
        <dbReference type="EMBL" id="MCM5672769.1"/>
    </source>
</evidence>
<dbReference type="InterPro" id="IPR000926">
    <property type="entry name" value="RibA"/>
</dbReference>
<keyword evidence="8 18" id="KW-0479">Metal-binding</keyword>
<comment type="similarity">
    <text evidence="18">In the C-terminal section; belongs to the GTP cyclohydrolase II family.</text>
</comment>
<feature type="binding site" evidence="18">
    <location>
        <position position="142"/>
    </location>
    <ligand>
        <name>Mg(2+)</name>
        <dbReference type="ChEBI" id="CHEBI:18420"/>
        <label>2</label>
    </ligand>
</feature>
<dbReference type="Gene3D" id="3.40.50.10990">
    <property type="entry name" value="GTP cyclohydrolase II"/>
    <property type="match status" value="1"/>
</dbReference>
<evidence type="ECO:0000313" key="20">
    <source>
        <dbReference type="EMBL" id="AVI07041.1"/>
    </source>
</evidence>
<feature type="site" description="Essential for DHBP synthase activity" evidence="18">
    <location>
        <position position="163"/>
    </location>
</feature>
<dbReference type="Pfam" id="PF00925">
    <property type="entry name" value="GTP_cyclohydro2"/>
    <property type="match status" value="1"/>
</dbReference>
<dbReference type="FunFam" id="3.90.870.10:FF:000001">
    <property type="entry name" value="Riboflavin biosynthesis protein RibBA"/>
    <property type="match status" value="1"/>
</dbReference>
<evidence type="ECO:0000256" key="17">
    <source>
        <dbReference type="ARBA" id="ARBA00049295"/>
    </source>
</evidence>
<feature type="binding site" evidence="18">
    <location>
        <begin position="27"/>
        <end position="28"/>
    </location>
    <ligand>
        <name>D-ribulose 5-phosphate</name>
        <dbReference type="ChEBI" id="CHEBI:58121"/>
    </ligand>
</feature>
<dbReference type="RefSeq" id="WP_017176358.1">
    <property type="nucleotide sequence ID" value="NZ_CAXORW010000028.1"/>
</dbReference>
<evidence type="ECO:0000256" key="2">
    <source>
        <dbReference type="ARBA" id="ARBA00001936"/>
    </source>
</evidence>
<evidence type="ECO:0000256" key="6">
    <source>
        <dbReference type="ARBA" id="ARBA00005520"/>
    </source>
</evidence>
<evidence type="ECO:0000256" key="14">
    <source>
        <dbReference type="ARBA" id="ARBA00023211"/>
    </source>
</evidence>
<reference evidence="20" key="1">
    <citation type="submission" date="2016-02" db="EMBL/GenBank/DDBJ databases">
        <title>Genomic sequence of a clinical Staphylococcus hominis isolate.</title>
        <authorList>
            <person name="McClure J.M."/>
            <person name="Zhang K."/>
        </authorList>
    </citation>
    <scope>NUCLEOTIDE SEQUENCE</scope>
    <source>
        <strain evidence="20">C34847</strain>
    </source>
</reference>
<comment type="function">
    <text evidence="3 18">Catalyzes the conversion of D-ribulose 5-phosphate to formate and 3,4-dihydroxy-2-butanone 4-phosphate.</text>
</comment>
<feature type="binding site" evidence="18">
    <location>
        <position position="349"/>
    </location>
    <ligand>
        <name>GTP</name>
        <dbReference type="ChEBI" id="CHEBI:37565"/>
    </ligand>
</feature>
<comment type="similarity">
    <text evidence="6 18">In the N-terminal section; belongs to the DHBP synthase family.</text>
</comment>
<dbReference type="GO" id="GO:0005829">
    <property type="term" value="C:cytosol"/>
    <property type="evidence" value="ECO:0007669"/>
    <property type="project" value="TreeGrafter"/>
</dbReference>
<feature type="domain" description="GTP cyclohydrolase II" evidence="19">
    <location>
        <begin position="210"/>
        <end position="369"/>
    </location>
</feature>
<dbReference type="GO" id="GO:0009231">
    <property type="term" value="P:riboflavin biosynthetic process"/>
    <property type="evidence" value="ECO:0007669"/>
    <property type="project" value="UniProtKB-UniRule"/>
</dbReference>
<evidence type="ECO:0000256" key="13">
    <source>
        <dbReference type="ARBA" id="ARBA00023134"/>
    </source>
</evidence>
<feature type="region of interest" description="DHBP synthase" evidence="18">
    <location>
        <begin position="1"/>
        <end position="200"/>
    </location>
</feature>
<feature type="binding site" evidence="18">
    <location>
        <position position="266"/>
    </location>
    <ligand>
        <name>Zn(2+)</name>
        <dbReference type="ChEBI" id="CHEBI:29105"/>
        <note>catalytic</note>
    </ligand>
</feature>
<evidence type="ECO:0000256" key="3">
    <source>
        <dbReference type="ARBA" id="ARBA00002284"/>
    </source>
</evidence>
<dbReference type="AlphaFoldDB" id="A0A3S7GXN3"/>
<keyword evidence="9 18" id="KW-0547">Nucleotide-binding</keyword>
<dbReference type="InterPro" id="IPR017945">
    <property type="entry name" value="DHBP_synth_RibB-like_a/b_dom"/>
</dbReference>
<evidence type="ECO:0000256" key="15">
    <source>
        <dbReference type="ARBA" id="ARBA00023239"/>
    </source>
</evidence>
<dbReference type="CDD" id="cd00641">
    <property type="entry name" value="GTP_cyclohydro2"/>
    <property type="match status" value="1"/>
</dbReference>
<feature type="binding site" evidence="18">
    <location>
        <begin position="139"/>
        <end position="143"/>
    </location>
    <ligand>
        <name>D-ribulose 5-phosphate</name>
        <dbReference type="ChEBI" id="CHEBI:58121"/>
    </ligand>
</feature>
<name>A0A3S7GXN3_STAHO</name>
<feature type="binding site" evidence="18">
    <location>
        <position position="314"/>
    </location>
    <ligand>
        <name>GTP</name>
        <dbReference type="ChEBI" id="CHEBI:37565"/>
    </ligand>
</feature>
<keyword evidence="13 18" id="KW-0342">GTP-binding</keyword>
<gene>
    <name evidence="18" type="primary">ribBA</name>
    <name evidence="20" type="ORF">AZE34_09945</name>
    <name evidence="21" type="ORF">J7T32_008450</name>
</gene>
<evidence type="ECO:0000256" key="4">
    <source>
        <dbReference type="ARBA" id="ARBA00004853"/>
    </source>
</evidence>
<evidence type="ECO:0000256" key="16">
    <source>
        <dbReference type="ARBA" id="ARBA00023268"/>
    </source>
</evidence>
<comment type="catalytic activity">
    <reaction evidence="1 18">
        <text>D-ribulose 5-phosphate = (2S)-2-hydroxy-3-oxobutyl phosphate + formate + H(+)</text>
        <dbReference type="Rhea" id="RHEA:18457"/>
        <dbReference type="ChEBI" id="CHEBI:15378"/>
        <dbReference type="ChEBI" id="CHEBI:15740"/>
        <dbReference type="ChEBI" id="CHEBI:58121"/>
        <dbReference type="ChEBI" id="CHEBI:58830"/>
        <dbReference type="EC" id="4.1.99.12"/>
    </reaction>
</comment>
<feature type="site" description="Essential for DHBP synthase activity" evidence="18">
    <location>
        <position position="125"/>
    </location>
</feature>
<comment type="function">
    <text evidence="18">Catalyzes the conversion of GTP to 2,5-diamino-6-ribosylamino-4(3H)-pyrimidinone 5'-phosphate (DARP), formate and pyrophosphate.</text>
</comment>
<dbReference type="NCBIfam" id="TIGR00505">
    <property type="entry name" value="ribA"/>
    <property type="match status" value="1"/>
</dbReference>
<dbReference type="SUPFAM" id="SSF142695">
    <property type="entry name" value="RibA-like"/>
    <property type="match status" value="1"/>
</dbReference>
<dbReference type="Proteomes" id="UP000665944">
    <property type="component" value="Unassembled WGS sequence"/>
</dbReference>
<dbReference type="PIRSF" id="PIRSF001259">
    <property type="entry name" value="RibA"/>
    <property type="match status" value="1"/>
</dbReference>
<dbReference type="HAMAP" id="MF_00180">
    <property type="entry name" value="RibB"/>
    <property type="match status" value="1"/>
</dbReference>
<evidence type="ECO:0000256" key="11">
    <source>
        <dbReference type="ARBA" id="ARBA00022833"/>
    </source>
</evidence>
<evidence type="ECO:0000256" key="8">
    <source>
        <dbReference type="ARBA" id="ARBA00022723"/>
    </source>
</evidence>